<gene>
    <name evidence="1" type="ORF">Acr_24g0017390</name>
</gene>
<comment type="caution">
    <text evidence="1">The sequence shown here is derived from an EMBL/GenBank/DDBJ whole genome shotgun (WGS) entry which is preliminary data.</text>
</comment>
<dbReference type="EMBL" id="BJWL01000024">
    <property type="protein sequence ID" value="GFZ15549.1"/>
    <property type="molecule type" value="Genomic_DNA"/>
</dbReference>
<evidence type="ECO:0000313" key="2">
    <source>
        <dbReference type="Proteomes" id="UP000585474"/>
    </source>
</evidence>
<evidence type="ECO:0000313" key="1">
    <source>
        <dbReference type="EMBL" id="GFZ15549.1"/>
    </source>
</evidence>
<protein>
    <submittedName>
        <fullName evidence="1">Uncharacterized protein</fullName>
    </submittedName>
</protein>
<proteinExistence type="predicted"/>
<name>A0A7J0GXJ6_9ERIC</name>
<dbReference type="Proteomes" id="UP000585474">
    <property type="component" value="Unassembled WGS sequence"/>
</dbReference>
<keyword evidence="2" id="KW-1185">Reference proteome</keyword>
<accession>A0A7J0GXJ6</accession>
<reference evidence="1 2" key="1">
    <citation type="submission" date="2019-07" db="EMBL/GenBank/DDBJ databases">
        <title>De Novo Assembly of kiwifruit Actinidia rufa.</title>
        <authorList>
            <person name="Sugita-Konishi S."/>
            <person name="Sato K."/>
            <person name="Mori E."/>
            <person name="Abe Y."/>
            <person name="Kisaki G."/>
            <person name="Hamano K."/>
            <person name="Suezawa K."/>
            <person name="Otani M."/>
            <person name="Fukuda T."/>
            <person name="Manabe T."/>
            <person name="Gomi K."/>
            <person name="Tabuchi M."/>
            <person name="Akimitsu K."/>
            <person name="Kataoka I."/>
        </authorList>
    </citation>
    <scope>NUCLEOTIDE SEQUENCE [LARGE SCALE GENOMIC DNA]</scope>
    <source>
        <strain evidence="2">cv. Fuchu</strain>
    </source>
</reference>
<dbReference type="AlphaFoldDB" id="A0A7J0GXJ6"/>
<organism evidence="1 2">
    <name type="scientific">Actinidia rufa</name>
    <dbReference type="NCBI Taxonomy" id="165716"/>
    <lineage>
        <taxon>Eukaryota</taxon>
        <taxon>Viridiplantae</taxon>
        <taxon>Streptophyta</taxon>
        <taxon>Embryophyta</taxon>
        <taxon>Tracheophyta</taxon>
        <taxon>Spermatophyta</taxon>
        <taxon>Magnoliopsida</taxon>
        <taxon>eudicotyledons</taxon>
        <taxon>Gunneridae</taxon>
        <taxon>Pentapetalae</taxon>
        <taxon>asterids</taxon>
        <taxon>Ericales</taxon>
        <taxon>Actinidiaceae</taxon>
        <taxon>Actinidia</taxon>
    </lineage>
</organism>
<sequence>MKTNRKRSTGMVLIAEKSTDGSDGFEMTIDRRDGSMRTLIRSFPEEVSRLKRPPVSAIDAVCLSLPLALQRRVLKA</sequence>